<evidence type="ECO:0008006" key="3">
    <source>
        <dbReference type="Google" id="ProtNLM"/>
    </source>
</evidence>
<protein>
    <recommendedName>
        <fullName evidence="3">5-aminolevulic acid synthase</fullName>
    </recommendedName>
</protein>
<dbReference type="AlphaFoldDB" id="A0A419A139"/>
<organism evidence="1 2">
    <name type="scientific">Paracoccus aestuarii</name>
    <dbReference type="NCBI Taxonomy" id="453842"/>
    <lineage>
        <taxon>Bacteria</taxon>
        <taxon>Pseudomonadati</taxon>
        <taxon>Pseudomonadota</taxon>
        <taxon>Alphaproteobacteria</taxon>
        <taxon>Rhodobacterales</taxon>
        <taxon>Paracoccaceae</taxon>
        <taxon>Paracoccus</taxon>
    </lineage>
</organism>
<proteinExistence type="predicted"/>
<evidence type="ECO:0000313" key="2">
    <source>
        <dbReference type="Proteomes" id="UP000285530"/>
    </source>
</evidence>
<comment type="caution">
    <text evidence="1">The sequence shown here is derived from an EMBL/GenBank/DDBJ whole genome shotgun (WGS) entry which is preliminary data.</text>
</comment>
<keyword evidence="2" id="KW-1185">Reference proteome</keyword>
<evidence type="ECO:0000313" key="1">
    <source>
        <dbReference type="EMBL" id="RJL06645.1"/>
    </source>
</evidence>
<reference evidence="1 2" key="1">
    <citation type="submission" date="2018-09" db="EMBL/GenBank/DDBJ databases">
        <title>Paracoccus onubensis nov. sp. a moderate halophilic bacterium isolated from Gruta de las Maravillas (Aracena, Spain).</title>
        <authorList>
            <person name="Jurado V."/>
            <person name="Gutierrez-Patricio S."/>
            <person name="Gonzalez-Pimentel J.L."/>
            <person name="Laiz L."/>
            <person name="Saiz-Jimenez C."/>
        </authorList>
    </citation>
    <scope>NUCLEOTIDE SEQUENCE [LARGE SCALE GENOMIC DNA]</scope>
    <source>
        <strain evidence="1 2">DSM 19484</strain>
    </source>
</reference>
<accession>A0A419A139</accession>
<dbReference type="Proteomes" id="UP000285530">
    <property type="component" value="Unassembled WGS sequence"/>
</dbReference>
<gene>
    <name evidence="1" type="ORF">D3P06_03140</name>
</gene>
<name>A0A419A139_9RHOB</name>
<sequence>MTAGLCLWAAAATAQPLTLDEARARLPDADRYSLAVENEGLAPDAVQELAALIAGAIGQDHFYGAVAAHLPAGGTRLAISMRLAHHSGPAAERAVLADCEADRPADASPCRIIARILPETPPEDPIEVSSAAAHMLADLPDDAEGPVHLALSGGSAAWAAWLGQGSQASALEECNAAAIAAGGPADCQIVVDDTR</sequence>
<dbReference type="EMBL" id="QZEV01000007">
    <property type="protein sequence ID" value="RJL06645.1"/>
    <property type="molecule type" value="Genomic_DNA"/>
</dbReference>